<protein>
    <submittedName>
        <fullName evidence="9">Polyprenol phosphomannose-dependent alpha 1,6 mannosyltransferase MptB</fullName>
    </submittedName>
</protein>
<accession>A0ABX7Y6U6</accession>
<keyword evidence="2 9" id="KW-0328">Glycosyltransferase</keyword>
<dbReference type="GO" id="GO:0016757">
    <property type="term" value="F:glycosyltransferase activity"/>
    <property type="evidence" value="ECO:0007669"/>
    <property type="project" value="UniProtKB-KW"/>
</dbReference>
<evidence type="ECO:0000256" key="2">
    <source>
        <dbReference type="ARBA" id="ARBA00022676"/>
    </source>
</evidence>
<reference evidence="9 10" key="1">
    <citation type="submission" date="2021-03" db="EMBL/GenBank/DDBJ databases">
        <title>Human Oral Microbial Genomes.</title>
        <authorList>
            <person name="Johnston C.D."/>
            <person name="Chen T."/>
            <person name="Dewhirst F.E."/>
        </authorList>
    </citation>
    <scope>NUCLEOTIDE SEQUENCE [LARGE SCALE GENOMIC DNA]</scope>
    <source>
        <strain evidence="9 10">DSMZ 100122</strain>
    </source>
</reference>
<evidence type="ECO:0000256" key="7">
    <source>
        <dbReference type="ARBA" id="ARBA00043987"/>
    </source>
</evidence>
<feature type="transmembrane region" description="Helical" evidence="8">
    <location>
        <begin position="438"/>
        <end position="471"/>
    </location>
</feature>
<evidence type="ECO:0000256" key="4">
    <source>
        <dbReference type="ARBA" id="ARBA00022692"/>
    </source>
</evidence>
<evidence type="ECO:0000313" key="9">
    <source>
        <dbReference type="EMBL" id="QUC08920.1"/>
    </source>
</evidence>
<proteinExistence type="inferred from homology"/>
<comment type="subcellular location">
    <subcellularLocation>
        <location evidence="1">Membrane</location>
        <topology evidence="1">Multi-pass membrane protein</topology>
    </subcellularLocation>
</comment>
<feature type="transmembrane region" description="Helical" evidence="8">
    <location>
        <begin position="399"/>
        <end position="418"/>
    </location>
</feature>
<evidence type="ECO:0000256" key="8">
    <source>
        <dbReference type="SAM" id="Phobius"/>
    </source>
</evidence>
<dbReference type="Pfam" id="PF26314">
    <property type="entry name" value="MptA_B_family"/>
    <property type="match status" value="1"/>
</dbReference>
<keyword evidence="4 8" id="KW-0812">Transmembrane</keyword>
<comment type="similarity">
    <text evidence="7">Belongs to the MptA/B family.</text>
</comment>
<evidence type="ECO:0000256" key="1">
    <source>
        <dbReference type="ARBA" id="ARBA00004141"/>
    </source>
</evidence>
<feature type="transmembrane region" description="Helical" evidence="8">
    <location>
        <begin position="61"/>
        <end position="79"/>
    </location>
</feature>
<feature type="transmembrane region" description="Helical" evidence="8">
    <location>
        <begin position="99"/>
        <end position="116"/>
    </location>
</feature>
<dbReference type="RefSeq" id="WP_212325654.1">
    <property type="nucleotide sequence ID" value="NZ_AP024463.1"/>
</dbReference>
<keyword evidence="3" id="KW-0808">Transferase</keyword>
<evidence type="ECO:0000256" key="6">
    <source>
        <dbReference type="ARBA" id="ARBA00023136"/>
    </source>
</evidence>
<feature type="transmembrane region" description="Helical" evidence="8">
    <location>
        <begin position="240"/>
        <end position="256"/>
    </location>
</feature>
<evidence type="ECO:0000256" key="5">
    <source>
        <dbReference type="ARBA" id="ARBA00022989"/>
    </source>
</evidence>
<evidence type="ECO:0000256" key="3">
    <source>
        <dbReference type="ARBA" id="ARBA00022679"/>
    </source>
</evidence>
<name>A0ABX7Y6U6_9ACTN</name>
<evidence type="ECO:0000313" key="10">
    <source>
        <dbReference type="Proteomes" id="UP000678513"/>
    </source>
</evidence>
<gene>
    <name evidence="9" type="primary">mptB</name>
    <name evidence="9" type="ORF">J5A65_04085</name>
</gene>
<feature type="transmembrane region" description="Helical" evidence="8">
    <location>
        <begin position="20"/>
        <end position="41"/>
    </location>
</feature>
<keyword evidence="10" id="KW-1185">Reference proteome</keyword>
<dbReference type="NCBIfam" id="NF038066">
    <property type="entry name" value="MptB"/>
    <property type="match status" value="1"/>
</dbReference>
<keyword evidence="5 8" id="KW-1133">Transmembrane helix</keyword>
<feature type="transmembrane region" description="Helical" evidence="8">
    <location>
        <begin position="374"/>
        <end position="392"/>
    </location>
</feature>
<dbReference type="InterPro" id="IPR049829">
    <property type="entry name" value="MptA/B-like"/>
</dbReference>
<dbReference type="Proteomes" id="UP000678513">
    <property type="component" value="Chromosome"/>
</dbReference>
<organism evidence="9 10">
    <name type="scientific">Arachnia rubra</name>
    <dbReference type="NCBI Taxonomy" id="1547448"/>
    <lineage>
        <taxon>Bacteria</taxon>
        <taxon>Bacillati</taxon>
        <taxon>Actinomycetota</taxon>
        <taxon>Actinomycetes</taxon>
        <taxon>Propionibacteriales</taxon>
        <taxon>Propionibacteriaceae</taxon>
        <taxon>Arachnia</taxon>
    </lineage>
</organism>
<dbReference type="EMBL" id="CP072384">
    <property type="protein sequence ID" value="QUC08920.1"/>
    <property type="molecule type" value="Genomic_DNA"/>
</dbReference>
<feature type="transmembrane region" description="Helical" evidence="8">
    <location>
        <begin position="187"/>
        <end position="207"/>
    </location>
</feature>
<sequence>MKDVLAEAVKALRDAFDARAVRFGFLGSVLLVLGSLTPAYLPQVSPLTRAMASLGLAGVEWRWIGTIFTMVGLALLLEFWLRVRPARRESRGQPQLRHWAVLAIVAAPMLAAPPIFSHDAYSYAAHGWLLHNDLNPYLVGPGILPGQFADQVAWVWRDTPAPYAALALQISHCLIVLVGFDPYWSTVIMRVPALIGVGMIGWCIPRIAGRFGINPAAASWFVLANPILIIDFVGGAHNDALMMGLALLGIWVTARWRTWWWGAVVVGVGASIKQPALFVAVVLPFITHAWTSWRLRPLAIAAGRAIASLAISVAVFVLLSIVTGLGFGWINAVDVPGRVTTPSPFTLIGQGIEYLLNLSGIDQGGDTAVTVTRLLGLLVCLIGIVVLAIRHIGRHPLHFVCWGLLLVAFCFPALHSWYLLWGGVLFPMTRPSNRRLRIAIIITAVLLGYEAMVFAVRNGTWLLALLLLWAIWESVKAHELTQNWEAKAPQESLAES</sequence>
<keyword evidence="6 8" id="KW-0472">Membrane</keyword>
<feature type="transmembrane region" description="Helical" evidence="8">
    <location>
        <begin position="161"/>
        <end position="180"/>
    </location>
</feature>
<feature type="transmembrane region" description="Helical" evidence="8">
    <location>
        <begin position="305"/>
        <end position="330"/>
    </location>
</feature>